<proteinExistence type="predicted"/>
<keyword evidence="3" id="KW-1185">Reference proteome</keyword>
<comment type="caution">
    <text evidence="2">The sequence shown here is derived from an EMBL/GenBank/DDBJ whole genome shotgun (WGS) entry which is preliminary data.</text>
</comment>
<sequence length="674" mass="72454">MLLLGGFSRGAPVSPALPFLRCSILSTVTLIGSRFMLQSLAVDVLQAFPFLTRDSNPEPPVPQIGGAPPDCATGGRFLRLMGKVSEGMWEKENEGIGEKEYKSRYSSIAADCSGGLSFPGGFYISAPGGCCRISFSTGICSLHLFSAGIKRKGKREIPEKTRRPMASSGRIPTCENPGVIRPGWNLVCLGKCVVDLLASVAWPRRPAADTIVWSSGRDQPGVIDWRRKPRDVAFASPQGGRIGGEIKIFKWRGGSAAADEIIGEGAGRPPSLPRDRADCIKSIPDARHPARGHLSSCQKQDRPTTSSPPSRVLPQKKNYMQGATIRIFHVQHVSGYGTRGLNGVICERTFCAALIYAQTGRVAERLDCSPPTKAVPSSIPGRVTPGFSQVGIVSDDTAVRRELSRGSPESPALATPDATQSSPHFARIGSHDLVVEKPPKCLQLNSNIQTAVACKGGGKGSALGKTSPVLFPPPVSLQARPFHLPSRLASSSNTALPIPDNVESHVENSETISFCYWFFAGFSPRVWLPATKLLPRAHQVGKAQSVKISRLYDEVPVYPAPFYAFEAEERGSDKGDIAVDIKFAIAAKNKALHWRAVFSSHCVYLWGFQPRMSAQEVRAGGQVGPVEATAVPTACEELPSRPRDSRWYLVRDDPACPGLLITPGFPTTPAGTCA</sequence>
<evidence type="ECO:0000256" key="1">
    <source>
        <dbReference type="SAM" id="MobiDB-lite"/>
    </source>
</evidence>
<feature type="region of interest" description="Disordered" evidence="1">
    <location>
        <begin position="400"/>
        <end position="423"/>
    </location>
</feature>
<dbReference type="Proteomes" id="UP001159363">
    <property type="component" value="Chromosome 8"/>
</dbReference>
<feature type="region of interest" description="Disordered" evidence="1">
    <location>
        <begin position="285"/>
        <end position="314"/>
    </location>
</feature>
<accession>A0ABQ9GVH1</accession>
<protein>
    <submittedName>
        <fullName evidence="2">Uncharacterized protein</fullName>
    </submittedName>
</protein>
<name>A0ABQ9GVH1_9NEOP</name>
<gene>
    <name evidence="2" type="ORF">PR048_023942</name>
</gene>
<dbReference type="EMBL" id="JARBHB010000009">
    <property type="protein sequence ID" value="KAJ8876034.1"/>
    <property type="molecule type" value="Genomic_DNA"/>
</dbReference>
<evidence type="ECO:0000313" key="3">
    <source>
        <dbReference type="Proteomes" id="UP001159363"/>
    </source>
</evidence>
<evidence type="ECO:0000313" key="2">
    <source>
        <dbReference type="EMBL" id="KAJ8876034.1"/>
    </source>
</evidence>
<organism evidence="2 3">
    <name type="scientific">Dryococelus australis</name>
    <dbReference type="NCBI Taxonomy" id="614101"/>
    <lineage>
        <taxon>Eukaryota</taxon>
        <taxon>Metazoa</taxon>
        <taxon>Ecdysozoa</taxon>
        <taxon>Arthropoda</taxon>
        <taxon>Hexapoda</taxon>
        <taxon>Insecta</taxon>
        <taxon>Pterygota</taxon>
        <taxon>Neoptera</taxon>
        <taxon>Polyneoptera</taxon>
        <taxon>Phasmatodea</taxon>
        <taxon>Verophasmatodea</taxon>
        <taxon>Anareolatae</taxon>
        <taxon>Phasmatidae</taxon>
        <taxon>Eurycanthinae</taxon>
        <taxon>Dryococelus</taxon>
    </lineage>
</organism>
<feature type="compositionally biased region" description="Polar residues" evidence="1">
    <location>
        <begin position="295"/>
        <end position="309"/>
    </location>
</feature>
<reference evidence="2 3" key="1">
    <citation type="submission" date="2023-02" db="EMBL/GenBank/DDBJ databases">
        <title>LHISI_Scaffold_Assembly.</title>
        <authorList>
            <person name="Stuart O.P."/>
            <person name="Cleave R."/>
            <person name="Magrath M.J.L."/>
            <person name="Mikheyev A.S."/>
        </authorList>
    </citation>
    <scope>NUCLEOTIDE SEQUENCE [LARGE SCALE GENOMIC DNA]</scope>
    <source>
        <strain evidence="2">Daus_M_001</strain>
        <tissue evidence="2">Leg muscle</tissue>
    </source>
</reference>